<evidence type="ECO:0000313" key="2">
    <source>
        <dbReference type="Proteomes" id="UP000828390"/>
    </source>
</evidence>
<dbReference type="AlphaFoldDB" id="A0A9D4N2K5"/>
<dbReference type="Proteomes" id="UP000828390">
    <property type="component" value="Unassembled WGS sequence"/>
</dbReference>
<name>A0A9D4N2K5_DREPO</name>
<protein>
    <submittedName>
        <fullName evidence="1">Uncharacterized protein</fullName>
    </submittedName>
</protein>
<gene>
    <name evidence="1" type="ORF">DPMN_010130</name>
</gene>
<proteinExistence type="predicted"/>
<reference evidence="1" key="1">
    <citation type="journal article" date="2019" name="bioRxiv">
        <title>The Genome of the Zebra Mussel, Dreissena polymorpha: A Resource for Invasive Species Research.</title>
        <authorList>
            <person name="McCartney M.A."/>
            <person name="Auch B."/>
            <person name="Kono T."/>
            <person name="Mallez S."/>
            <person name="Zhang Y."/>
            <person name="Obille A."/>
            <person name="Becker A."/>
            <person name="Abrahante J.E."/>
            <person name="Garbe J."/>
            <person name="Badalamenti J.P."/>
            <person name="Herman A."/>
            <person name="Mangelson H."/>
            <person name="Liachko I."/>
            <person name="Sullivan S."/>
            <person name="Sone E.D."/>
            <person name="Koren S."/>
            <person name="Silverstein K.A.T."/>
            <person name="Beckman K.B."/>
            <person name="Gohl D.M."/>
        </authorList>
    </citation>
    <scope>NUCLEOTIDE SEQUENCE</scope>
    <source>
        <strain evidence="1">Duluth1</strain>
        <tissue evidence="1">Whole animal</tissue>
    </source>
</reference>
<organism evidence="1 2">
    <name type="scientific">Dreissena polymorpha</name>
    <name type="common">Zebra mussel</name>
    <name type="synonym">Mytilus polymorpha</name>
    <dbReference type="NCBI Taxonomy" id="45954"/>
    <lineage>
        <taxon>Eukaryota</taxon>
        <taxon>Metazoa</taxon>
        <taxon>Spiralia</taxon>
        <taxon>Lophotrochozoa</taxon>
        <taxon>Mollusca</taxon>
        <taxon>Bivalvia</taxon>
        <taxon>Autobranchia</taxon>
        <taxon>Heteroconchia</taxon>
        <taxon>Euheterodonta</taxon>
        <taxon>Imparidentia</taxon>
        <taxon>Neoheterodontei</taxon>
        <taxon>Myida</taxon>
        <taxon>Dreissenoidea</taxon>
        <taxon>Dreissenidae</taxon>
        <taxon>Dreissena</taxon>
    </lineage>
</organism>
<reference evidence="1" key="2">
    <citation type="submission" date="2020-11" db="EMBL/GenBank/DDBJ databases">
        <authorList>
            <person name="McCartney M.A."/>
            <person name="Auch B."/>
            <person name="Kono T."/>
            <person name="Mallez S."/>
            <person name="Becker A."/>
            <person name="Gohl D.M."/>
            <person name="Silverstein K.A.T."/>
            <person name="Koren S."/>
            <person name="Bechman K.B."/>
            <person name="Herman A."/>
            <person name="Abrahante J.E."/>
            <person name="Garbe J."/>
        </authorList>
    </citation>
    <scope>NUCLEOTIDE SEQUENCE</scope>
    <source>
        <strain evidence="1">Duluth1</strain>
        <tissue evidence="1">Whole animal</tissue>
    </source>
</reference>
<accession>A0A9D4N2K5</accession>
<dbReference type="EMBL" id="JAIWYP010000001">
    <property type="protein sequence ID" value="KAH3886129.1"/>
    <property type="molecule type" value="Genomic_DNA"/>
</dbReference>
<sequence>MECYDSIFKDQEPKGKVERVERDHSYGWKHYLPHHDVITPEKTKSKFRVVYDAPAKRIKMGKASMIVVDLHF</sequence>
<comment type="caution">
    <text evidence="1">The sequence shown here is derived from an EMBL/GenBank/DDBJ whole genome shotgun (WGS) entry which is preliminary data.</text>
</comment>
<keyword evidence="2" id="KW-1185">Reference proteome</keyword>
<evidence type="ECO:0000313" key="1">
    <source>
        <dbReference type="EMBL" id="KAH3886129.1"/>
    </source>
</evidence>